<evidence type="ECO:0000313" key="3">
    <source>
        <dbReference type="Proteomes" id="UP000030207"/>
    </source>
</evidence>
<dbReference type="InterPro" id="IPR036397">
    <property type="entry name" value="RNaseH_sf"/>
</dbReference>
<gene>
    <name evidence="2" type="ORF">CPT_Moonbeam25</name>
</gene>
<dbReference type="RefSeq" id="YP_009151588.1">
    <property type="nucleotide sequence ID" value="NC_027374.1"/>
</dbReference>
<dbReference type="InterPro" id="IPR033390">
    <property type="entry name" value="Rv2179c-like"/>
</dbReference>
<accession>A0A0A0RV03</accession>
<dbReference type="Pfam" id="PF16473">
    <property type="entry name" value="Rv2179c-like"/>
    <property type="match status" value="1"/>
</dbReference>
<dbReference type="GeneID" id="24607999"/>
<dbReference type="GO" id="GO:0003676">
    <property type="term" value="F:nucleic acid binding"/>
    <property type="evidence" value="ECO:0007669"/>
    <property type="project" value="InterPro"/>
</dbReference>
<dbReference type="InterPro" id="IPR012337">
    <property type="entry name" value="RNaseH-like_sf"/>
</dbReference>
<dbReference type="Proteomes" id="UP000030207">
    <property type="component" value="Segment"/>
</dbReference>
<feature type="domain" description="3'-5' exoribonuclease Rv2179c-like" evidence="1">
    <location>
        <begin position="2"/>
        <end position="167"/>
    </location>
</feature>
<evidence type="ECO:0000259" key="1">
    <source>
        <dbReference type="Pfam" id="PF16473"/>
    </source>
</evidence>
<dbReference type="SUPFAM" id="SSF53098">
    <property type="entry name" value="Ribonuclease H-like"/>
    <property type="match status" value="1"/>
</dbReference>
<dbReference type="OrthoDB" id="10442at10239"/>
<dbReference type="KEGG" id="vg:24607999"/>
<sequence>MRLFIDFEMTGLHQHTTLISIGIKAENGKKFYAESTTYDPNQVDDWIKENVIDNLLFPEEGDKYLELGDYTYVKGPEDVIAIQLAKWLTQFKQVELWSDCLAYDMVLFNELFGGALNIPNNVHYIYYDICTLFKMFGIDPDISREAFIDNPIKGVKHSALYDAEVIEACFNKLVRNKDSYPFKLYTN</sequence>
<name>A0A0A0RV03_9CAUD</name>
<proteinExistence type="predicted"/>
<reference evidence="2 3" key="1">
    <citation type="submission" date="2014-07" db="EMBL/GenBank/DDBJ databases">
        <title>Complete Genome of Bacillus megaterium Myophage Moonbeam.</title>
        <authorList>
            <person name="Cadungog J.N."/>
            <person name="Khatemi B.E."/>
            <person name="Hernandez A.C."/>
            <person name="Everett G.F.K."/>
        </authorList>
    </citation>
    <scope>NUCLEOTIDE SEQUENCE [LARGE SCALE GENOMIC DNA]</scope>
</reference>
<dbReference type="Gene3D" id="3.30.420.10">
    <property type="entry name" value="Ribonuclease H-like superfamily/Ribonuclease H"/>
    <property type="match status" value="1"/>
</dbReference>
<keyword evidence="3" id="KW-1185">Reference proteome</keyword>
<dbReference type="EMBL" id="KM236246">
    <property type="protein sequence ID" value="AIW03423.1"/>
    <property type="molecule type" value="Genomic_DNA"/>
</dbReference>
<evidence type="ECO:0000313" key="2">
    <source>
        <dbReference type="EMBL" id="AIW03423.1"/>
    </source>
</evidence>
<protein>
    <submittedName>
        <fullName evidence="2">RNaseH</fullName>
    </submittedName>
</protein>
<organism evidence="2 3">
    <name type="scientific">Bacillus phage Moonbeam</name>
    <dbReference type="NCBI Taxonomy" id="1540091"/>
    <lineage>
        <taxon>Viruses</taxon>
        <taxon>Duplodnaviria</taxon>
        <taxon>Heunggongvirae</taxon>
        <taxon>Uroviricota</taxon>
        <taxon>Caudoviricetes</taxon>
        <taxon>Herelleviridae</taxon>
        <taxon>Bastillevirinae</taxon>
        <taxon>Moonbeamvirus</taxon>
        <taxon>Moonbeamvirus moonbeam</taxon>
    </lineage>
</organism>